<accession>A0A9P8TLL4</accession>
<reference evidence="1" key="1">
    <citation type="journal article" date="2021" name="Open Biol.">
        <title>Shared evolutionary footprints suggest mitochondrial oxidative damage underlies multiple complex I losses in fungi.</title>
        <authorList>
            <person name="Schikora-Tamarit M.A."/>
            <person name="Marcet-Houben M."/>
            <person name="Nosek J."/>
            <person name="Gabaldon T."/>
        </authorList>
    </citation>
    <scope>NUCLEOTIDE SEQUENCE</scope>
    <source>
        <strain evidence="1">CBS2887</strain>
    </source>
</reference>
<comment type="caution">
    <text evidence="1">The sequence shown here is derived from an EMBL/GenBank/DDBJ whole genome shotgun (WGS) entry which is preliminary data.</text>
</comment>
<dbReference type="Proteomes" id="UP000774326">
    <property type="component" value="Unassembled WGS sequence"/>
</dbReference>
<evidence type="ECO:0000313" key="2">
    <source>
        <dbReference type="Proteomes" id="UP000774326"/>
    </source>
</evidence>
<sequence>MFNLEIAELVLTKLEAPFNPVPCALVEDSDVRILMRRWMWLCDSKVASKRGGTVVMIRFCLGKAEFLNVYR</sequence>
<keyword evidence="2" id="KW-1185">Reference proteome</keyword>
<proteinExistence type="predicted"/>
<name>A0A9P8TLL4_WICPI</name>
<organism evidence="1 2">
    <name type="scientific">Wickerhamomyces pijperi</name>
    <name type="common">Yeast</name>
    <name type="synonym">Pichia pijperi</name>
    <dbReference type="NCBI Taxonomy" id="599730"/>
    <lineage>
        <taxon>Eukaryota</taxon>
        <taxon>Fungi</taxon>
        <taxon>Dikarya</taxon>
        <taxon>Ascomycota</taxon>
        <taxon>Saccharomycotina</taxon>
        <taxon>Saccharomycetes</taxon>
        <taxon>Phaffomycetales</taxon>
        <taxon>Wickerhamomycetaceae</taxon>
        <taxon>Wickerhamomyces</taxon>
    </lineage>
</organism>
<dbReference type="AlphaFoldDB" id="A0A9P8TLL4"/>
<dbReference type="EMBL" id="JAEUBG010003160">
    <property type="protein sequence ID" value="KAH3683356.1"/>
    <property type="molecule type" value="Genomic_DNA"/>
</dbReference>
<reference evidence="1" key="2">
    <citation type="submission" date="2021-01" db="EMBL/GenBank/DDBJ databases">
        <authorList>
            <person name="Schikora-Tamarit M.A."/>
        </authorList>
    </citation>
    <scope>NUCLEOTIDE SEQUENCE</scope>
    <source>
        <strain evidence="1">CBS2887</strain>
    </source>
</reference>
<protein>
    <submittedName>
        <fullName evidence="1">Uncharacterized protein</fullName>
    </submittedName>
</protein>
<gene>
    <name evidence="1" type="ORF">WICPIJ_005679</name>
</gene>
<evidence type="ECO:0000313" key="1">
    <source>
        <dbReference type="EMBL" id="KAH3683356.1"/>
    </source>
</evidence>